<evidence type="ECO:0000313" key="11">
    <source>
        <dbReference type="EMBL" id="KAJ4459846.1"/>
    </source>
</evidence>
<keyword evidence="5" id="KW-0862">Zinc</keyword>
<comment type="caution">
    <text evidence="11">The sequence shown here is derived from an EMBL/GenBank/DDBJ whole genome shotgun (WGS) entry which is preliminary data.</text>
</comment>
<dbReference type="InterPro" id="IPR036236">
    <property type="entry name" value="Znf_C2H2_sf"/>
</dbReference>
<feature type="domain" description="Cell growth-regulating nucleolar protein-like winged helix" evidence="10">
    <location>
        <begin position="127"/>
        <end position="194"/>
    </location>
</feature>
<dbReference type="InterPro" id="IPR014898">
    <property type="entry name" value="Znf_C2H2_LYAR"/>
</dbReference>
<dbReference type="EMBL" id="JAPMOS010000016">
    <property type="protein sequence ID" value="KAJ4459846.1"/>
    <property type="molecule type" value="Genomic_DNA"/>
</dbReference>
<dbReference type="SUPFAM" id="SSF57667">
    <property type="entry name" value="beta-beta-alpha zinc fingers"/>
    <property type="match status" value="1"/>
</dbReference>
<feature type="region of interest" description="Disordered" evidence="8">
    <location>
        <begin position="62"/>
        <end position="117"/>
    </location>
</feature>
<evidence type="ECO:0000256" key="8">
    <source>
        <dbReference type="SAM" id="MobiDB-lite"/>
    </source>
</evidence>
<evidence type="ECO:0000256" key="4">
    <source>
        <dbReference type="ARBA" id="ARBA00022771"/>
    </source>
</evidence>
<feature type="compositionally biased region" description="Low complexity" evidence="8">
    <location>
        <begin position="79"/>
        <end position="101"/>
    </location>
</feature>
<reference evidence="11" key="1">
    <citation type="journal article" date="2022" name="bioRxiv">
        <title>Genomics of Preaxostyla Flagellates Illuminates Evolutionary Transitions and the Path Towards Mitochondrial Loss.</title>
        <authorList>
            <person name="Novak L.V.F."/>
            <person name="Treitli S.C."/>
            <person name="Pyrih J."/>
            <person name="Halakuc P."/>
            <person name="Pipaliya S.V."/>
            <person name="Vacek V."/>
            <person name="Brzon O."/>
            <person name="Soukal P."/>
            <person name="Eme L."/>
            <person name="Dacks J.B."/>
            <person name="Karnkowska A."/>
            <person name="Elias M."/>
            <person name="Hampl V."/>
        </authorList>
    </citation>
    <scope>NUCLEOTIDE SEQUENCE</scope>
    <source>
        <strain evidence="11">RCP-MX</strain>
    </source>
</reference>
<evidence type="ECO:0000256" key="6">
    <source>
        <dbReference type="ARBA" id="ARBA00023242"/>
    </source>
</evidence>
<sequence>MVTFCCDCCNASLKKGKVKQHLQSCCRGSSVSCIDCGKVFQGFDFEQHNSCISEAEKYQKGLYRPKQKRGPPPPKTKAPEPTATATDPAPTTPATPAATPAPASPAPEPSPAPSPAPAVALPDCVDFKWKHAMKKVMKQAPAGTMTLAEFEEALLTQYRDCFVERIRDSFKEMCREKAKSMKHLAVDGDHVHMKSDD</sequence>
<dbReference type="Pfam" id="PF08790">
    <property type="entry name" value="zf-LYAR"/>
    <property type="match status" value="1"/>
</dbReference>
<gene>
    <name evidence="11" type="ORF">PAPYR_3892</name>
</gene>
<accession>A0ABQ8UN06</accession>
<dbReference type="PROSITE" id="PS51804">
    <property type="entry name" value="ZF_C2HC_LYAR"/>
    <property type="match status" value="2"/>
</dbReference>
<keyword evidence="12" id="KW-1185">Reference proteome</keyword>
<keyword evidence="4 7" id="KW-0863">Zinc-finger</keyword>
<name>A0ABQ8UN06_9EUKA</name>
<evidence type="ECO:0000256" key="5">
    <source>
        <dbReference type="ARBA" id="ARBA00022833"/>
    </source>
</evidence>
<organism evidence="11 12">
    <name type="scientific">Paratrimastix pyriformis</name>
    <dbReference type="NCBI Taxonomy" id="342808"/>
    <lineage>
        <taxon>Eukaryota</taxon>
        <taxon>Metamonada</taxon>
        <taxon>Preaxostyla</taxon>
        <taxon>Paratrimastigidae</taxon>
        <taxon>Paratrimastix</taxon>
    </lineage>
</organism>
<evidence type="ECO:0000256" key="1">
    <source>
        <dbReference type="ARBA" id="ARBA00004123"/>
    </source>
</evidence>
<dbReference type="PANTHER" id="PTHR13100:SF10">
    <property type="entry name" value="CELL GROWTH-REGULATING NUCLEOLAR PROTEIN"/>
    <property type="match status" value="1"/>
</dbReference>
<proteinExistence type="predicted"/>
<evidence type="ECO:0000259" key="9">
    <source>
        <dbReference type="Pfam" id="PF08790"/>
    </source>
</evidence>
<keyword evidence="3" id="KW-0677">Repeat</keyword>
<keyword evidence="2" id="KW-0479">Metal-binding</keyword>
<protein>
    <submittedName>
        <fullName evidence="11">Cell growth-regulating nucleolar protein</fullName>
    </submittedName>
</protein>
<evidence type="ECO:0000256" key="7">
    <source>
        <dbReference type="PROSITE-ProRule" id="PRU01145"/>
    </source>
</evidence>
<feature type="domain" description="Zinc finger C2H2 LYAR-type" evidence="9">
    <location>
        <begin position="31"/>
        <end position="58"/>
    </location>
</feature>
<dbReference type="Pfam" id="PF25879">
    <property type="entry name" value="WHD_LYAR"/>
    <property type="match status" value="1"/>
</dbReference>
<evidence type="ECO:0000313" key="12">
    <source>
        <dbReference type="Proteomes" id="UP001141327"/>
    </source>
</evidence>
<dbReference type="Gene3D" id="3.30.1490.490">
    <property type="match status" value="1"/>
</dbReference>
<evidence type="ECO:0000256" key="2">
    <source>
        <dbReference type="ARBA" id="ARBA00022723"/>
    </source>
</evidence>
<evidence type="ECO:0000259" key="10">
    <source>
        <dbReference type="Pfam" id="PF25879"/>
    </source>
</evidence>
<dbReference type="PANTHER" id="PTHR13100">
    <property type="entry name" value="CELL GROWTH-REGULATING NUCLEOLAR PROTEIN LYAR"/>
    <property type="match status" value="1"/>
</dbReference>
<evidence type="ECO:0000256" key="3">
    <source>
        <dbReference type="ARBA" id="ARBA00022737"/>
    </source>
</evidence>
<dbReference type="InterPro" id="IPR058719">
    <property type="entry name" value="WHD_LYAR"/>
</dbReference>
<keyword evidence="6" id="KW-0539">Nucleus</keyword>
<comment type="subcellular location">
    <subcellularLocation>
        <location evidence="1">Nucleus</location>
    </subcellularLocation>
</comment>
<feature type="compositionally biased region" description="Pro residues" evidence="8">
    <location>
        <begin position="102"/>
        <end position="116"/>
    </location>
</feature>
<dbReference type="InterPro" id="IPR039999">
    <property type="entry name" value="LYAR"/>
</dbReference>
<dbReference type="Proteomes" id="UP001141327">
    <property type="component" value="Unassembled WGS sequence"/>
</dbReference>